<protein>
    <submittedName>
        <fullName evidence="1">Uncharacterized protein</fullName>
    </submittedName>
</protein>
<evidence type="ECO:0000313" key="1">
    <source>
        <dbReference type="EMBL" id="KAL0630839.1"/>
    </source>
</evidence>
<proteinExistence type="predicted"/>
<feature type="non-terminal residue" evidence="1">
    <location>
        <position position="1"/>
    </location>
</feature>
<gene>
    <name evidence="1" type="ORF">Q9L58_010311</name>
</gene>
<comment type="caution">
    <text evidence="1">The sequence shown here is derived from an EMBL/GenBank/DDBJ whole genome shotgun (WGS) entry which is preliminary data.</text>
</comment>
<accession>A0ABR3G4I4</accession>
<dbReference type="Proteomes" id="UP001447188">
    <property type="component" value="Unassembled WGS sequence"/>
</dbReference>
<evidence type="ECO:0000313" key="2">
    <source>
        <dbReference type="Proteomes" id="UP001447188"/>
    </source>
</evidence>
<dbReference type="EMBL" id="JBBBZM010000367">
    <property type="protein sequence ID" value="KAL0630839.1"/>
    <property type="molecule type" value="Genomic_DNA"/>
</dbReference>
<keyword evidence="2" id="KW-1185">Reference proteome</keyword>
<reference evidence="1 2" key="1">
    <citation type="submission" date="2024-02" db="EMBL/GenBank/DDBJ databases">
        <title>Discinaceae phylogenomics.</title>
        <authorList>
            <person name="Dirks A.C."/>
            <person name="James T.Y."/>
        </authorList>
    </citation>
    <scope>NUCLEOTIDE SEQUENCE [LARGE SCALE GENOMIC DNA]</scope>
    <source>
        <strain evidence="1 2">ACD0624</strain>
    </source>
</reference>
<organism evidence="1 2">
    <name type="scientific">Discina gigas</name>
    <dbReference type="NCBI Taxonomy" id="1032678"/>
    <lineage>
        <taxon>Eukaryota</taxon>
        <taxon>Fungi</taxon>
        <taxon>Dikarya</taxon>
        <taxon>Ascomycota</taxon>
        <taxon>Pezizomycotina</taxon>
        <taxon>Pezizomycetes</taxon>
        <taxon>Pezizales</taxon>
        <taxon>Discinaceae</taxon>
        <taxon>Discina</taxon>
    </lineage>
</organism>
<sequence length="60" mass="6732">DIFALTPPEIKIKILDLLPSTHIGGDVKRAYTLPLAIYHWCLDVGMQQSALLRKAQFSHS</sequence>
<name>A0ABR3G4I4_9PEZI</name>